<dbReference type="EMBL" id="JACMYC010000007">
    <property type="protein sequence ID" value="MBC2961373.1"/>
    <property type="molecule type" value="Genomic_DNA"/>
</dbReference>
<feature type="transmembrane region" description="Helical" evidence="1">
    <location>
        <begin position="132"/>
        <end position="156"/>
    </location>
</feature>
<keyword evidence="1" id="KW-1133">Transmembrane helix</keyword>
<evidence type="ECO:0000256" key="2">
    <source>
        <dbReference type="SAM" id="SignalP"/>
    </source>
</evidence>
<gene>
    <name evidence="4" type="ORF">H7344_13805</name>
</gene>
<evidence type="ECO:0000313" key="4">
    <source>
        <dbReference type="EMBL" id="MBC2961373.1"/>
    </source>
</evidence>
<name>A0ABR6UB49_9ACTN</name>
<organism evidence="4 5">
    <name type="scientific">Nocardioides deserti</name>
    <dbReference type="NCBI Taxonomy" id="1588644"/>
    <lineage>
        <taxon>Bacteria</taxon>
        <taxon>Bacillati</taxon>
        <taxon>Actinomycetota</taxon>
        <taxon>Actinomycetes</taxon>
        <taxon>Propionibacteriales</taxon>
        <taxon>Nocardioidaceae</taxon>
        <taxon>Nocardioides</taxon>
    </lineage>
</organism>
<feature type="chain" id="PRO_5046657099" evidence="2">
    <location>
        <begin position="25"/>
        <end position="166"/>
    </location>
</feature>
<dbReference type="RefSeq" id="WP_186346578.1">
    <property type="nucleotide sequence ID" value="NZ_BMMR01000001.1"/>
</dbReference>
<reference evidence="4 5" key="1">
    <citation type="submission" date="2020-08" db="EMBL/GenBank/DDBJ databases">
        <title>novel species in genus Nocardioides.</title>
        <authorList>
            <person name="Zhang G."/>
        </authorList>
    </citation>
    <scope>NUCLEOTIDE SEQUENCE [LARGE SCALE GENOMIC DNA]</scope>
    <source>
        <strain evidence="4 5">SC8A-24</strain>
    </source>
</reference>
<evidence type="ECO:0000256" key="1">
    <source>
        <dbReference type="SAM" id="Phobius"/>
    </source>
</evidence>
<dbReference type="InterPro" id="IPR012867">
    <property type="entry name" value="DUF1648"/>
</dbReference>
<dbReference type="Proteomes" id="UP000604001">
    <property type="component" value="Unassembled WGS sequence"/>
</dbReference>
<keyword evidence="2" id="KW-0732">Signal</keyword>
<protein>
    <submittedName>
        <fullName evidence="4">DUF1648 domain-containing protein</fullName>
    </submittedName>
</protein>
<feature type="transmembrane region" description="Helical" evidence="1">
    <location>
        <begin position="104"/>
        <end position="126"/>
    </location>
</feature>
<keyword evidence="5" id="KW-1185">Reference proteome</keyword>
<keyword evidence="1" id="KW-0472">Membrane</keyword>
<feature type="signal peptide" evidence="2">
    <location>
        <begin position="1"/>
        <end position="24"/>
    </location>
</feature>
<keyword evidence="1" id="KW-0812">Transmembrane</keyword>
<dbReference type="Pfam" id="PF07853">
    <property type="entry name" value="DUF1648"/>
    <property type="match status" value="1"/>
</dbReference>
<accession>A0ABR6UB49</accession>
<feature type="transmembrane region" description="Helical" evidence="1">
    <location>
        <begin position="48"/>
        <end position="70"/>
    </location>
</feature>
<sequence length="166" mass="17984">MTARRAYLATLVCFALVLVGSAFALPADVPLHFGGSGDPDRWGSRAEALTTMTAVGGLLAVILGGTAALVDRMPLTYLNVPHKEWWTATPERETRMRSMMRTDLYALAAATMLFLAVVVLATTLAARSEDPALGPFFFAGLACYLVVVLGWTGWALSTRYRRRDDA</sequence>
<evidence type="ECO:0000313" key="5">
    <source>
        <dbReference type="Proteomes" id="UP000604001"/>
    </source>
</evidence>
<evidence type="ECO:0000259" key="3">
    <source>
        <dbReference type="Pfam" id="PF07853"/>
    </source>
</evidence>
<comment type="caution">
    <text evidence="4">The sequence shown here is derived from an EMBL/GenBank/DDBJ whole genome shotgun (WGS) entry which is preliminary data.</text>
</comment>
<proteinExistence type="predicted"/>
<feature type="domain" description="DUF1648" evidence="3">
    <location>
        <begin position="10"/>
        <end position="55"/>
    </location>
</feature>